<dbReference type="Pfam" id="PF12804">
    <property type="entry name" value="NTP_transf_3"/>
    <property type="match status" value="1"/>
</dbReference>
<dbReference type="AlphaFoldDB" id="A0A822WZH4"/>
<keyword evidence="1 8" id="KW-0963">Cytoplasm</keyword>
<feature type="binding site" evidence="8">
    <location>
        <position position="101"/>
    </location>
    <ligand>
        <name>GTP</name>
        <dbReference type="ChEBI" id="CHEBI:37565"/>
    </ligand>
</feature>
<comment type="caution">
    <text evidence="8">Lacks conserved residue(s) required for the propagation of feature annotation.</text>
</comment>
<feature type="binding site" evidence="8">
    <location>
        <begin position="12"/>
        <end position="14"/>
    </location>
    <ligand>
        <name>GTP</name>
        <dbReference type="ChEBI" id="CHEBI:37565"/>
    </ligand>
</feature>
<keyword evidence="3 8" id="KW-0479">Metal-binding</keyword>
<dbReference type="Proteomes" id="UP000076063">
    <property type="component" value="Unassembled WGS sequence"/>
</dbReference>
<comment type="subcellular location">
    <subcellularLocation>
        <location evidence="8">Cytoplasm</location>
    </subcellularLocation>
</comment>
<dbReference type="InterPro" id="IPR025877">
    <property type="entry name" value="MobA-like_NTP_Trfase"/>
</dbReference>
<evidence type="ECO:0000256" key="1">
    <source>
        <dbReference type="ARBA" id="ARBA00022490"/>
    </source>
</evidence>
<evidence type="ECO:0000259" key="9">
    <source>
        <dbReference type="Pfam" id="PF12804"/>
    </source>
</evidence>
<feature type="binding site" evidence="8">
    <location>
        <position position="25"/>
    </location>
    <ligand>
        <name>GTP</name>
        <dbReference type="ChEBI" id="CHEBI:37565"/>
    </ligand>
</feature>
<keyword evidence="5 8" id="KW-0460">Magnesium</keyword>
<dbReference type="InterPro" id="IPR013482">
    <property type="entry name" value="Molybde_CF_guanTrfase"/>
</dbReference>
<dbReference type="GO" id="GO:1902758">
    <property type="term" value="P:bis(molybdopterin guanine dinucleotide)molybdenum biosynthetic process"/>
    <property type="evidence" value="ECO:0007669"/>
    <property type="project" value="TreeGrafter"/>
</dbReference>
<dbReference type="EC" id="2.7.7.77" evidence="8"/>
<dbReference type="GO" id="GO:0005737">
    <property type="term" value="C:cytoplasm"/>
    <property type="evidence" value="ECO:0007669"/>
    <property type="project" value="UniProtKB-SubCell"/>
</dbReference>
<dbReference type="EMBL" id="FJZI01000011">
    <property type="protein sequence ID" value="CZY01690.1"/>
    <property type="molecule type" value="Genomic_DNA"/>
</dbReference>
<comment type="function">
    <text evidence="8">Transfers a GMP moiety from GTP to Mo-molybdopterin (Mo-MPT) cofactor (Moco or molybdenum cofactor) to form Mo-molybdopterin guanine dinucleotide (Mo-MGD) cofactor.</text>
</comment>
<dbReference type="HAMAP" id="MF_00316">
    <property type="entry name" value="MobA"/>
    <property type="match status" value="1"/>
</dbReference>
<dbReference type="GO" id="GO:0061603">
    <property type="term" value="F:molybdenum cofactor guanylyltransferase activity"/>
    <property type="evidence" value="ECO:0007669"/>
    <property type="project" value="UniProtKB-EC"/>
</dbReference>
<keyword evidence="4 8" id="KW-0547">Nucleotide-binding</keyword>
<comment type="catalytic activity">
    <reaction evidence="8">
        <text>Mo-molybdopterin + GTP + H(+) = Mo-molybdopterin guanine dinucleotide + diphosphate</text>
        <dbReference type="Rhea" id="RHEA:34243"/>
        <dbReference type="ChEBI" id="CHEBI:15378"/>
        <dbReference type="ChEBI" id="CHEBI:33019"/>
        <dbReference type="ChEBI" id="CHEBI:37565"/>
        <dbReference type="ChEBI" id="CHEBI:71302"/>
        <dbReference type="ChEBI" id="CHEBI:71310"/>
        <dbReference type="EC" id="2.7.7.77"/>
    </reaction>
</comment>
<evidence type="ECO:0000256" key="3">
    <source>
        <dbReference type="ARBA" id="ARBA00022723"/>
    </source>
</evidence>
<proteinExistence type="inferred from homology"/>
<comment type="cofactor">
    <cofactor evidence="8">
        <name>Mg(2+)</name>
        <dbReference type="ChEBI" id="CHEBI:18420"/>
    </cofactor>
</comment>
<keyword evidence="7 8" id="KW-0501">Molybdenum cofactor biosynthesis</keyword>
<keyword evidence="6 8" id="KW-0342">GTP-binding</keyword>
<dbReference type="PANTHER" id="PTHR19136:SF81">
    <property type="entry name" value="MOLYBDENUM COFACTOR GUANYLYLTRANSFERASE"/>
    <property type="match status" value="1"/>
</dbReference>
<dbReference type="InterPro" id="IPR029044">
    <property type="entry name" value="Nucleotide-diphossugar_trans"/>
</dbReference>
<name>A0A822WZH4_9ENTR</name>
<feature type="domain" description="MobA-like NTP transferase" evidence="9">
    <location>
        <begin position="9"/>
        <end position="158"/>
    </location>
</feature>
<sequence length="194" mass="21584">MNLSLEITGVVLAGGRATRMGGEDKGLQLLKGKPLWQHVADTLVDQVSAMALSANRHIDIYQRSGFPVYQDNLADFPGPLAGMLSVMQQSQGEWFLFCSCDTPFIPTCLVERMLQQRGDSPVVWVHDGERDHPTIALINRSLIPAMSDYLASGERRVMVFMRKVGGHAVDFSDMKTSFVNVNTIEDLQAMQEKR</sequence>
<comment type="domain">
    <text evidence="8">The N-terminal domain determines nucleotide recognition and specific binding, while the C-terminal domain determines the specific binding to the target protein.</text>
</comment>
<dbReference type="NCBIfam" id="TIGR02665">
    <property type="entry name" value="molyb_mobA"/>
    <property type="match status" value="1"/>
</dbReference>
<organism evidence="10 11">
    <name type="scientific">Enterobacter bugandensis</name>
    <dbReference type="NCBI Taxonomy" id="881260"/>
    <lineage>
        <taxon>Bacteria</taxon>
        <taxon>Pseudomonadati</taxon>
        <taxon>Pseudomonadota</taxon>
        <taxon>Gammaproteobacteria</taxon>
        <taxon>Enterobacterales</taxon>
        <taxon>Enterobacteriaceae</taxon>
        <taxon>Enterobacter</taxon>
    </lineage>
</organism>
<dbReference type="PANTHER" id="PTHR19136">
    <property type="entry name" value="MOLYBDENUM COFACTOR GUANYLYLTRANSFERASE"/>
    <property type="match status" value="1"/>
</dbReference>
<comment type="caution">
    <text evidence="10">The sequence shown here is derived from an EMBL/GenBank/DDBJ whole genome shotgun (WGS) entry which is preliminary data.</text>
</comment>
<dbReference type="RefSeq" id="WP_048958073.1">
    <property type="nucleotide sequence ID" value="NZ_CP039452.1"/>
</dbReference>
<evidence type="ECO:0000256" key="2">
    <source>
        <dbReference type="ARBA" id="ARBA00022679"/>
    </source>
</evidence>
<gene>
    <name evidence="8 10" type="primary">mobA</name>
    <name evidence="10" type="ORF">SAMEA2273372_03953</name>
</gene>
<comment type="similarity">
    <text evidence="8">Belongs to the MobA family.</text>
</comment>
<evidence type="ECO:0000256" key="8">
    <source>
        <dbReference type="HAMAP-Rule" id="MF_00316"/>
    </source>
</evidence>
<protein>
    <recommendedName>
        <fullName evidence="8">Molybdenum cofactor guanylyltransferase</fullName>
        <shortName evidence="8">MoCo guanylyltransferase</shortName>
        <ecNumber evidence="8">2.7.7.77</ecNumber>
    </recommendedName>
    <alternativeName>
        <fullName evidence="8">GTP:molybdopterin guanylyltransferase</fullName>
    </alternativeName>
    <alternativeName>
        <fullName evidence="8">Mo-MPT guanylyltransferase</fullName>
    </alternativeName>
    <alternativeName>
        <fullName evidence="8">Molybdopterin guanylyltransferase</fullName>
    </alternativeName>
    <alternativeName>
        <fullName evidence="8">Molybdopterin-guanine dinucleotide synthase</fullName>
        <shortName evidence="8">MGD synthase</shortName>
    </alternativeName>
</protein>
<reference evidence="10 11" key="1">
    <citation type="submission" date="2016-03" db="EMBL/GenBank/DDBJ databases">
        <authorList>
            <consortium name="Pathogen Informatics"/>
        </authorList>
    </citation>
    <scope>NUCLEOTIDE SEQUENCE [LARGE SCALE GENOMIC DNA]</scope>
    <source>
        <strain evidence="11">e1527</strain>
    </source>
</reference>
<dbReference type="GO" id="GO:0005525">
    <property type="term" value="F:GTP binding"/>
    <property type="evidence" value="ECO:0007669"/>
    <property type="project" value="UniProtKB-UniRule"/>
</dbReference>
<feature type="binding site" evidence="8">
    <location>
        <position position="71"/>
    </location>
    <ligand>
        <name>GTP</name>
        <dbReference type="ChEBI" id="CHEBI:37565"/>
    </ligand>
</feature>
<accession>A0A822WZH4</accession>
<evidence type="ECO:0000313" key="10">
    <source>
        <dbReference type="EMBL" id="CZY01690.1"/>
    </source>
</evidence>
<evidence type="ECO:0000313" key="11">
    <source>
        <dbReference type="Proteomes" id="UP000076063"/>
    </source>
</evidence>
<dbReference type="SUPFAM" id="SSF53448">
    <property type="entry name" value="Nucleotide-diphospho-sugar transferases"/>
    <property type="match status" value="1"/>
</dbReference>
<evidence type="ECO:0000256" key="6">
    <source>
        <dbReference type="ARBA" id="ARBA00023134"/>
    </source>
</evidence>
<dbReference type="Gene3D" id="3.90.550.10">
    <property type="entry name" value="Spore Coat Polysaccharide Biosynthesis Protein SpsA, Chain A"/>
    <property type="match status" value="1"/>
</dbReference>
<dbReference type="CDD" id="cd02503">
    <property type="entry name" value="MobA"/>
    <property type="match status" value="1"/>
</dbReference>
<evidence type="ECO:0000256" key="5">
    <source>
        <dbReference type="ARBA" id="ARBA00022842"/>
    </source>
</evidence>
<evidence type="ECO:0000256" key="7">
    <source>
        <dbReference type="ARBA" id="ARBA00023150"/>
    </source>
</evidence>
<evidence type="ECO:0000256" key="4">
    <source>
        <dbReference type="ARBA" id="ARBA00022741"/>
    </source>
</evidence>
<dbReference type="GO" id="GO:0046872">
    <property type="term" value="F:metal ion binding"/>
    <property type="evidence" value="ECO:0007669"/>
    <property type="project" value="UniProtKB-KW"/>
</dbReference>
<keyword evidence="2 8" id="KW-0808">Transferase</keyword>
<comment type="subunit">
    <text evidence="8">Monomer.</text>
</comment>
<feature type="binding site" evidence="8">
    <location>
        <position position="101"/>
    </location>
    <ligand>
        <name>Mg(2+)</name>
        <dbReference type="ChEBI" id="CHEBI:18420"/>
    </ligand>
</feature>